<feature type="domain" description="Caspase family p20" evidence="4">
    <location>
        <begin position="32"/>
        <end position="159"/>
    </location>
</feature>
<feature type="compositionally biased region" description="Low complexity" evidence="2">
    <location>
        <begin position="316"/>
        <end position="333"/>
    </location>
</feature>
<dbReference type="InterPro" id="IPR029030">
    <property type="entry name" value="Caspase-like_dom_sf"/>
</dbReference>
<dbReference type="PROSITE" id="PS50208">
    <property type="entry name" value="CASPASE_P20"/>
    <property type="match status" value="1"/>
</dbReference>
<dbReference type="InterPro" id="IPR001309">
    <property type="entry name" value="Pept_C14_p20"/>
</dbReference>
<dbReference type="InterPro" id="IPR052039">
    <property type="entry name" value="Caspase-related_regulators"/>
</dbReference>
<dbReference type="SUPFAM" id="SSF52129">
    <property type="entry name" value="Caspase-like"/>
    <property type="match status" value="1"/>
</dbReference>
<protein>
    <submittedName>
        <fullName evidence="5">Caspase domain-containing protein</fullName>
    </submittedName>
</protein>
<sequence>MKLPMLFLAACIGIAVAAEPPRNTGMSAAAGEKRIALVIGNSAYKDAPLKNPANDARDVAAALRKLGFEVIEKTNVPQKEMNRAIVQFGEKLRADTVALFYYAGHGMQVRGKNYLIPVDAQIQSEASVRVEAVDVDGVLDQLTISPLNIVILDACRNNPFERRFRSVGGGLAQMDAPKGSLIAYATAPGKTAADGDNRNGLYTQELLKHIQTPGLPLETVFKRVRIGVMAASGDAQTPWETSSLTGDFFFRPGSGSAPPPIPEAAPTDPAADEIAQWRNIEHSTDVTDFEQYLQRFPNSRYATLAKAVQQKLQGDAATPTTTQATAQGSATSAREVADGERQAQPAQSADPIDLSGTWNPEHAPGQVYIFSDGSCTYKGFLIISIGCQWRRPDANKREFVIVWNHGYTDTMTLSSDGQRLIGRNNVGDPVAFTRSR</sequence>
<feature type="region of interest" description="Disordered" evidence="2">
    <location>
        <begin position="314"/>
        <end position="358"/>
    </location>
</feature>
<evidence type="ECO:0000256" key="3">
    <source>
        <dbReference type="SAM" id="SignalP"/>
    </source>
</evidence>
<dbReference type="PANTHER" id="PTHR22576">
    <property type="entry name" value="MUCOSA ASSOCIATED LYMPHOID TISSUE LYMPHOMA TRANSLOCATION PROTEIN 1/PARACASPASE"/>
    <property type="match status" value="1"/>
</dbReference>
<evidence type="ECO:0000259" key="4">
    <source>
        <dbReference type="PROSITE" id="PS50208"/>
    </source>
</evidence>
<evidence type="ECO:0000313" key="6">
    <source>
        <dbReference type="Proteomes" id="UP000198607"/>
    </source>
</evidence>
<dbReference type="AlphaFoldDB" id="A0A1G8BGH7"/>
<accession>A0A1G8BGH7</accession>
<reference evidence="5 6" key="1">
    <citation type="submission" date="2016-10" db="EMBL/GenBank/DDBJ databases">
        <authorList>
            <person name="de Groot N.N."/>
        </authorList>
    </citation>
    <scope>NUCLEOTIDE SEQUENCE [LARGE SCALE GENOMIC DNA]</scope>
    <source>
        <strain evidence="5 6">DSM 5885</strain>
    </source>
</reference>
<keyword evidence="3" id="KW-0732">Signal</keyword>
<dbReference type="EMBL" id="FNCY01000005">
    <property type="protein sequence ID" value="SDH32356.1"/>
    <property type="molecule type" value="Genomic_DNA"/>
</dbReference>
<evidence type="ECO:0000313" key="5">
    <source>
        <dbReference type="EMBL" id="SDH32356.1"/>
    </source>
</evidence>
<dbReference type="Gene3D" id="3.40.50.1460">
    <property type="match status" value="1"/>
</dbReference>
<feature type="chain" id="PRO_5011483884" evidence="3">
    <location>
        <begin position="18"/>
        <end position="436"/>
    </location>
</feature>
<dbReference type="InterPro" id="IPR015917">
    <property type="entry name" value="Pept_C14A"/>
</dbReference>
<evidence type="ECO:0000256" key="2">
    <source>
        <dbReference type="SAM" id="MobiDB-lite"/>
    </source>
</evidence>
<keyword evidence="6" id="KW-1185">Reference proteome</keyword>
<dbReference type="SMART" id="SM00115">
    <property type="entry name" value="CASc"/>
    <property type="match status" value="1"/>
</dbReference>
<dbReference type="Proteomes" id="UP000198607">
    <property type="component" value="Unassembled WGS sequence"/>
</dbReference>
<evidence type="ECO:0000256" key="1">
    <source>
        <dbReference type="ARBA" id="ARBA00010134"/>
    </source>
</evidence>
<dbReference type="GO" id="GO:0006508">
    <property type="term" value="P:proteolysis"/>
    <property type="evidence" value="ECO:0007669"/>
    <property type="project" value="InterPro"/>
</dbReference>
<gene>
    <name evidence="5" type="ORF">SAMN05660652_01511</name>
</gene>
<dbReference type="Pfam" id="PF00656">
    <property type="entry name" value="Peptidase_C14"/>
    <property type="match status" value="1"/>
</dbReference>
<comment type="similarity">
    <text evidence="1">Belongs to the peptidase C14A family.</text>
</comment>
<proteinExistence type="inferred from homology"/>
<name>A0A1G8BGH7_9RHOO</name>
<dbReference type="InterPro" id="IPR011600">
    <property type="entry name" value="Pept_C14_caspase"/>
</dbReference>
<dbReference type="RefSeq" id="WP_176785797.1">
    <property type="nucleotide sequence ID" value="NZ_FNCY01000005.1"/>
</dbReference>
<dbReference type="STRING" id="83767.SAMN05660652_01511"/>
<dbReference type="GO" id="GO:0004197">
    <property type="term" value="F:cysteine-type endopeptidase activity"/>
    <property type="evidence" value="ECO:0007669"/>
    <property type="project" value="InterPro"/>
</dbReference>
<organism evidence="5 6">
    <name type="scientific">Propionivibrio dicarboxylicus</name>
    <dbReference type="NCBI Taxonomy" id="83767"/>
    <lineage>
        <taxon>Bacteria</taxon>
        <taxon>Pseudomonadati</taxon>
        <taxon>Pseudomonadota</taxon>
        <taxon>Betaproteobacteria</taxon>
        <taxon>Rhodocyclales</taxon>
        <taxon>Rhodocyclaceae</taxon>
        <taxon>Propionivibrio</taxon>
    </lineage>
</organism>
<dbReference type="PANTHER" id="PTHR22576:SF37">
    <property type="entry name" value="MUCOSA-ASSOCIATED LYMPHOID TISSUE LYMPHOMA TRANSLOCATION PROTEIN 1"/>
    <property type="match status" value="1"/>
</dbReference>
<feature type="signal peptide" evidence="3">
    <location>
        <begin position="1"/>
        <end position="17"/>
    </location>
</feature>